<evidence type="ECO:0000313" key="3">
    <source>
        <dbReference type="Proteomes" id="UP000235786"/>
    </source>
</evidence>
<keyword evidence="3" id="KW-1185">Reference proteome</keyword>
<dbReference type="AlphaFoldDB" id="A0A2J6R0I6"/>
<sequence>TSEATDSPPSASTFVLLNWPFSTKRLISVDTISHPSSAKSLHTQLRQSLSELLHYTLLATMTRKSSNKSGGHSVSKSHHATKTPKPQAQKTETSTDAQRCPYHHPILQLKPSAVSGYGLPPMRRFIAEHSSESSSLLLRPDTGKPSTSKGCLCVANNATEKLTLEEEAYLDGAYGAK</sequence>
<protein>
    <submittedName>
        <fullName evidence="2">Uncharacterized protein</fullName>
    </submittedName>
</protein>
<gene>
    <name evidence="2" type="ORF">L207DRAFT_183317</name>
</gene>
<dbReference type="Proteomes" id="UP000235786">
    <property type="component" value="Unassembled WGS sequence"/>
</dbReference>
<feature type="region of interest" description="Disordered" evidence="1">
    <location>
        <begin position="63"/>
        <end position="99"/>
    </location>
</feature>
<accession>A0A2J6R0I6</accession>
<dbReference type="OrthoDB" id="3547690at2759"/>
<reference evidence="2 3" key="1">
    <citation type="submission" date="2016-04" db="EMBL/GenBank/DDBJ databases">
        <title>A degradative enzymes factory behind the ericoid mycorrhizal symbiosis.</title>
        <authorList>
            <consortium name="DOE Joint Genome Institute"/>
            <person name="Martino E."/>
            <person name="Morin E."/>
            <person name="Grelet G."/>
            <person name="Kuo A."/>
            <person name="Kohler A."/>
            <person name="Daghino S."/>
            <person name="Barry K."/>
            <person name="Choi C."/>
            <person name="Cichocki N."/>
            <person name="Clum A."/>
            <person name="Copeland A."/>
            <person name="Hainaut M."/>
            <person name="Haridas S."/>
            <person name="Labutti K."/>
            <person name="Lindquist E."/>
            <person name="Lipzen A."/>
            <person name="Khouja H.-R."/>
            <person name="Murat C."/>
            <person name="Ohm R."/>
            <person name="Olson A."/>
            <person name="Spatafora J."/>
            <person name="Veneault-Fourrey C."/>
            <person name="Henrissat B."/>
            <person name="Grigoriev I."/>
            <person name="Martin F."/>
            <person name="Perotto S."/>
        </authorList>
    </citation>
    <scope>NUCLEOTIDE SEQUENCE [LARGE SCALE GENOMIC DNA]</scope>
    <source>
        <strain evidence="2 3">F</strain>
    </source>
</reference>
<feature type="compositionally biased region" description="Polar residues" evidence="1">
    <location>
        <begin position="84"/>
        <end position="97"/>
    </location>
</feature>
<feature type="non-terminal residue" evidence="2">
    <location>
        <position position="1"/>
    </location>
</feature>
<dbReference type="EMBL" id="KZ613960">
    <property type="protein sequence ID" value="PMD32034.1"/>
    <property type="molecule type" value="Genomic_DNA"/>
</dbReference>
<feature type="region of interest" description="Disordered" evidence="1">
    <location>
        <begin position="131"/>
        <end position="150"/>
    </location>
</feature>
<proteinExistence type="predicted"/>
<organism evidence="2 3">
    <name type="scientific">Hyaloscypha variabilis (strain UAMH 11265 / GT02V1 / F)</name>
    <name type="common">Meliniomyces variabilis</name>
    <dbReference type="NCBI Taxonomy" id="1149755"/>
    <lineage>
        <taxon>Eukaryota</taxon>
        <taxon>Fungi</taxon>
        <taxon>Dikarya</taxon>
        <taxon>Ascomycota</taxon>
        <taxon>Pezizomycotina</taxon>
        <taxon>Leotiomycetes</taxon>
        <taxon>Helotiales</taxon>
        <taxon>Hyaloscyphaceae</taxon>
        <taxon>Hyaloscypha</taxon>
        <taxon>Hyaloscypha variabilis</taxon>
    </lineage>
</organism>
<evidence type="ECO:0000256" key="1">
    <source>
        <dbReference type="SAM" id="MobiDB-lite"/>
    </source>
</evidence>
<name>A0A2J6R0I6_HYAVF</name>
<evidence type="ECO:0000313" key="2">
    <source>
        <dbReference type="EMBL" id="PMD32034.1"/>
    </source>
</evidence>